<dbReference type="SUPFAM" id="SSF48403">
    <property type="entry name" value="Ankyrin repeat"/>
    <property type="match status" value="2"/>
</dbReference>
<keyword evidence="7" id="KW-1185">Reference proteome</keyword>
<dbReference type="PANTHER" id="PTHR24123">
    <property type="entry name" value="ANKYRIN REPEAT-CONTAINING"/>
    <property type="match status" value="1"/>
</dbReference>
<dbReference type="EMBL" id="VCAU01000002">
    <property type="protein sequence ID" value="KAF9894839.1"/>
    <property type="molecule type" value="Genomic_DNA"/>
</dbReference>
<evidence type="ECO:0000256" key="1">
    <source>
        <dbReference type="ARBA" id="ARBA00022737"/>
    </source>
</evidence>
<gene>
    <name evidence="6" type="ORF">FE257_004460</name>
</gene>
<dbReference type="InterPro" id="IPR011009">
    <property type="entry name" value="Kinase-like_dom_sf"/>
</dbReference>
<protein>
    <recommendedName>
        <fullName evidence="5">Protein kinase domain-containing protein</fullName>
    </recommendedName>
</protein>
<evidence type="ECO:0000256" key="4">
    <source>
        <dbReference type="SAM" id="MobiDB-lite"/>
    </source>
</evidence>
<feature type="region of interest" description="Disordered" evidence="4">
    <location>
        <begin position="1"/>
        <end position="42"/>
    </location>
</feature>
<dbReference type="InterPro" id="IPR001245">
    <property type="entry name" value="Ser-Thr/Tyr_kinase_cat_dom"/>
</dbReference>
<dbReference type="PROSITE" id="PS50088">
    <property type="entry name" value="ANK_REPEAT"/>
    <property type="match status" value="4"/>
</dbReference>
<comment type="caution">
    <text evidence="6">The sequence shown here is derived from an EMBL/GenBank/DDBJ whole genome shotgun (WGS) entry which is preliminary data.</text>
</comment>
<reference evidence="6" key="1">
    <citation type="journal article" date="2019" name="Beilstein J. Org. Chem.">
        <title>Nanangenines: drimane sesquiterpenoids as the dominant metabolite cohort of a novel Australian fungus, Aspergillus nanangensis.</title>
        <authorList>
            <person name="Lacey H.J."/>
            <person name="Gilchrist C.L.M."/>
            <person name="Crombie A."/>
            <person name="Kalaitzis J.A."/>
            <person name="Vuong D."/>
            <person name="Rutledge P.J."/>
            <person name="Turner P."/>
            <person name="Pitt J.I."/>
            <person name="Lacey E."/>
            <person name="Chooi Y.H."/>
            <person name="Piggott A.M."/>
        </authorList>
    </citation>
    <scope>NUCLEOTIDE SEQUENCE</scope>
    <source>
        <strain evidence="6">MST-FP2251</strain>
    </source>
</reference>
<dbReference type="Pfam" id="PF07714">
    <property type="entry name" value="PK_Tyr_Ser-Thr"/>
    <property type="match status" value="1"/>
</dbReference>
<dbReference type="Gene3D" id="1.25.40.20">
    <property type="entry name" value="Ankyrin repeat-containing domain"/>
    <property type="match status" value="2"/>
</dbReference>
<evidence type="ECO:0000256" key="3">
    <source>
        <dbReference type="PROSITE-ProRule" id="PRU00023"/>
    </source>
</evidence>
<feature type="domain" description="Protein kinase" evidence="5">
    <location>
        <begin position="103"/>
        <end position="419"/>
    </location>
</feature>
<evidence type="ECO:0000256" key="2">
    <source>
        <dbReference type="ARBA" id="ARBA00023043"/>
    </source>
</evidence>
<organism evidence="6 7">
    <name type="scientific">Aspergillus nanangensis</name>
    <dbReference type="NCBI Taxonomy" id="2582783"/>
    <lineage>
        <taxon>Eukaryota</taxon>
        <taxon>Fungi</taxon>
        <taxon>Dikarya</taxon>
        <taxon>Ascomycota</taxon>
        <taxon>Pezizomycotina</taxon>
        <taxon>Eurotiomycetes</taxon>
        <taxon>Eurotiomycetidae</taxon>
        <taxon>Eurotiales</taxon>
        <taxon>Aspergillaceae</taxon>
        <taxon>Aspergillus</taxon>
        <taxon>Aspergillus subgen. Circumdati</taxon>
    </lineage>
</organism>
<feature type="repeat" description="ANK" evidence="3">
    <location>
        <begin position="604"/>
        <end position="636"/>
    </location>
</feature>
<name>A0AAD4GYE8_ASPNN</name>
<dbReference type="InterPro" id="IPR000719">
    <property type="entry name" value="Prot_kinase_dom"/>
</dbReference>
<feature type="region of interest" description="Disordered" evidence="4">
    <location>
        <begin position="1259"/>
        <end position="1334"/>
    </location>
</feature>
<proteinExistence type="predicted"/>
<evidence type="ECO:0000259" key="5">
    <source>
        <dbReference type="PROSITE" id="PS50011"/>
    </source>
</evidence>
<dbReference type="GO" id="GO:0005524">
    <property type="term" value="F:ATP binding"/>
    <property type="evidence" value="ECO:0007669"/>
    <property type="project" value="InterPro"/>
</dbReference>
<dbReference type="Pfam" id="PF12796">
    <property type="entry name" value="Ank_2"/>
    <property type="match status" value="1"/>
</dbReference>
<dbReference type="GO" id="GO:0004672">
    <property type="term" value="F:protein kinase activity"/>
    <property type="evidence" value="ECO:0007669"/>
    <property type="project" value="InterPro"/>
</dbReference>
<reference evidence="6" key="2">
    <citation type="submission" date="2020-02" db="EMBL/GenBank/DDBJ databases">
        <authorList>
            <person name="Gilchrist C.L.M."/>
            <person name="Chooi Y.-H."/>
        </authorList>
    </citation>
    <scope>NUCLEOTIDE SEQUENCE</scope>
    <source>
        <strain evidence="6">MST-FP2251</strain>
    </source>
</reference>
<dbReference type="SUPFAM" id="SSF56112">
    <property type="entry name" value="Protein kinase-like (PK-like)"/>
    <property type="match status" value="1"/>
</dbReference>
<dbReference type="CDD" id="cd00180">
    <property type="entry name" value="PKc"/>
    <property type="match status" value="1"/>
</dbReference>
<sequence>MNDDLDASRPNWGAQGPAGSTSLTLNATRPQWDHPNGAFQTPDLSSIAHKQTQDDQQRVVHDAGSQGSRPADFLKLVGLMERLAETTDQIPDNLIVDVPFSLLAGTKTLGRGLSFEVILVRVGKQPMENMRLRSEFVVYKKLRGLTDKLDVIEKGELLRAALLEVRILTHQPLQDHPNIIRLLQLIWEPDPDLLDHAWPVIVLEYAENGTLADFQEDHRDAGFALKKQLCRDVGNGLLALHASDIVHGDLKSENVLVCNTSSGGVVAKLADFGCAIADLDPSDTLKLAAFTLPWNAPECHDNLPRDLLKYTDVYSYGLLVWRVVSNGINPFRSIDALATLDKNSLHREVEKLKREDRLLSLAGSTLRHPFCDSDVDTTLIWRTMQLTLRLDALTRDLPSAVALLGNPTQELNYGAHPLMPFEYESVKISLPLPGMAPMCLQLSIIRELVAISANPGDIGANACAKLFQLYLARLEWPGARENAARWLVDVIKRQGRPQIALYLHGISEYLDQPVPSQIDLLGILRAYAADGCNLALLQLEKHYPSKYSAMKEHYIRSGGLMSRHQKHSIFDWVNVQNLAEWFDKFSLSQGDQGINVAEMEVSDSGDLLIHAAARHGSLEVVETLLALGVNIDTVNNDGESAILQAYRAGHFQMGELLVRRGADVALVAKNGETPLHWAVAFDKAQVHAAVDLLISHGAEACLYSAVDIGNSSAVKYMQLHGTPLHYAILARNEAAAHALLSHGADPFFGSEVEAADKHRVYTPFLGAVFDLQPNTVRTMLESPESMQAAKVYLETRRGGVLLPLIQRAAYGHMLEWFSLGRQYVPSFIETFDLIRSFESKHRIVEDPNPTFSMLHAAIVYGQPIEIIEHLLKIGYDKEIEFVSNLRSHTPLQAAIYLNRRDTFLLLLKNGANIHRTLQLPQGISYLHYCAIVGVEGIFFAQELVSRGAVPKPIDDIPANKIITATSSPPALMAVWVGNFELATWLLKFQPMPPELPVVYLTLRTARMPVSRLHYLLESPERLSTASLNDDKDMQRNCFHSISSCKGGEELESIVNFRYLVRQAKARGQTHLINQVDKLGMPPLTGAAILGRLELVRELLLAGADPNLGVVTSANAGKLGLGRLRRAPSQVLDNQDGVTLTMKDARRLEEDFNSIIILCRQFGSTEPSILGGVTKMHFSQMFDGDFKGALNFAKTSFSSSYKRYQAETAYRSRFSSAATADATHPNAGAQGGNSRDAAVTGGKSLKEQFKEGTGFAKWFFRPAPPIKPGERAPIPPQDHPLSPGSGSQGPQIPGPQLRNQPPNLPPRQAPSPISGPSWQATQSAHNTPGTLPVNNRAQQTIPSAQNYQYHINILSGPILGMLSQPWPDSTTLLHTVQACFDRHFLQIGDNALSIEADQREGSPLGSLSVLELENGINQMLRGQLLATMLIRDGLIKAVVSRADIPRPGIEQIRTFKSNGWMGWRDLEDREAEILVAKFEEGMEVRD</sequence>
<feature type="compositionally biased region" description="Pro residues" evidence="4">
    <location>
        <begin position="1261"/>
        <end position="1277"/>
    </location>
</feature>
<accession>A0AAD4GYE8</accession>
<dbReference type="PROSITE" id="PS50011">
    <property type="entry name" value="PROTEIN_KINASE_DOM"/>
    <property type="match status" value="1"/>
</dbReference>
<dbReference type="SMART" id="SM00220">
    <property type="entry name" value="S_TKc"/>
    <property type="match status" value="1"/>
</dbReference>
<dbReference type="PROSITE" id="PS00108">
    <property type="entry name" value="PROTEIN_KINASE_ST"/>
    <property type="match status" value="1"/>
</dbReference>
<dbReference type="SMART" id="SM00248">
    <property type="entry name" value="ANK"/>
    <property type="match status" value="8"/>
</dbReference>
<dbReference type="InterPro" id="IPR008271">
    <property type="entry name" value="Ser/Thr_kinase_AS"/>
</dbReference>
<evidence type="ECO:0000313" key="6">
    <source>
        <dbReference type="EMBL" id="KAF9894839.1"/>
    </source>
</evidence>
<dbReference type="InterPro" id="IPR002110">
    <property type="entry name" value="Ankyrin_rpt"/>
</dbReference>
<feature type="compositionally biased region" description="Polar residues" evidence="4">
    <location>
        <begin position="18"/>
        <end position="29"/>
    </location>
</feature>
<dbReference type="PANTHER" id="PTHR24123:SF33">
    <property type="entry name" value="PROTEIN HOS4"/>
    <property type="match status" value="1"/>
</dbReference>
<feature type="compositionally biased region" description="Polar residues" evidence="4">
    <location>
        <begin position="1313"/>
        <end position="1334"/>
    </location>
</feature>
<dbReference type="InterPro" id="IPR036770">
    <property type="entry name" value="Ankyrin_rpt-contain_sf"/>
</dbReference>
<dbReference type="InterPro" id="IPR051165">
    <property type="entry name" value="Multifunctional_ANK_Repeat"/>
</dbReference>
<keyword evidence="2 3" id="KW-0040">ANK repeat</keyword>
<feature type="compositionally biased region" description="Low complexity" evidence="4">
    <location>
        <begin position="1281"/>
        <end position="1300"/>
    </location>
</feature>
<dbReference type="Gene3D" id="1.10.510.10">
    <property type="entry name" value="Transferase(Phosphotransferase) domain 1"/>
    <property type="match status" value="1"/>
</dbReference>
<dbReference type="PROSITE" id="PS50297">
    <property type="entry name" value="ANK_REP_REGION"/>
    <property type="match status" value="4"/>
</dbReference>
<keyword evidence="1" id="KW-0677">Repeat</keyword>
<feature type="repeat" description="ANK" evidence="3">
    <location>
        <begin position="670"/>
        <end position="705"/>
    </location>
</feature>
<feature type="repeat" description="ANK" evidence="3">
    <location>
        <begin position="637"/>
        <end position="669"/>
    </location>
</feature>
<feature type="repeat" description="ANK" evidence="3">
    <location>
        <begin position="1078"/>
        <end position="1106"/>
    </location>
</feature>
<dbReference type="Proteomes" id="UP001194746">
    <property type="component" value="Unassembled WGS sequence"/>
</dbReference>
<dbReference type="Pfam" id="PF00023">
    <property type="entry name" value="Ank"/>
    <property type="match status" value="1"/>
</dbReference>
<evidence type="ECO:0000313" key="7">
    <source>
        <dbReference type="Proteomes" id="UP001194746"/>
    </source>
</evidence>